<reference evidence="2" key="1">
    <citation type="submission" date="2021-01" db="EMBL/GenBank/DDBJ databases">
        <authorList>
            <person name="Corre E."/>
            <person name="Pelletier E."/>
            <person name="Niang G."/>
            <person name="Scheremetjew M."/>
            <person name="Finn R."/>
            <person name="Kale V."/>
            <person name="Holt S."/>
            <person name="Cochrane G."/>
            <person name="Meng A."/>
            <person name="Brown T."/>
            <person name="Cohen L."/>
        </authorList>
    </citation>
    <scope>NUCLEOTIDE SEQUENCE</scope>
    <source>
        <strain evidence="2">Isolate 1302-5</strain>
    </source>
</reference>
<evidence type="ECO:0008006" key="3">
    <source>
        <dbReference type="Google" id="ProtNLM"/>
    </source>
</evidence>
<gene>
    <name evidence="2" type="ORF">OAUR00152_LOCUS9383</name>
</gene>
<evidence type="ECO:0000256" key="1">
    <source>
        <dbReference type="SAM" id="SignalP"/>
    </source>
</evidence>
<proteinExistence type="predicted"/>
<accession>A0A7S4IAY8</accession>
<name>A0A7S4IAY8_9STRA</name>
<organism evidence="2">
    <name type="scientific">Odontella aurita</name>
    <dbReference type="NCBI Taxonomy" id="265563"/>
    <lineage>
        <taxon>Eukaryota</taxon>
        <taxon>Sar</taxon>
        <taxon>Stramenopiles</taxon>
        <taxon>Ochrophyta</taxon>
        <taxon>Bacillariophyta</taxon>
        <taxon>Mediophyceae</taxon>
        <taxon>Biddulphiophycidae</taxon>
        <taxon>Eupodiscales</taxon>
        <taxon>Odontellaceae</taxon>
        <taxon>Odontella</taxon>
    </lineage>
</organism>
<dbReference type="EMBL" id="HBKQ01013631">
    <property type="protein sequence ID" value="CAE2223680.1"/>
    <property type="molecule type" value="Transcribed_RNA"/>
</dbReference>
<sequence>MIPFITYLLAILLFLNLPTVTVARLTEAHRLAEYQRRNHTYPPRHWVPSGYPEWGAMHERRIEQVRRITEHGDRYDGWLQTLTSGFISPNFTEFGWGLTRAPPGIVEELKQRLHDGLPTAGDEVRTSAIQGELKPYLVPVGRLALKAMDVLKPMHEEWVGVPLKGTTAYGLRAYRNGSNLLMHVDKPQTHIISCILHIDHSEDSEPWPIFIEDFKGNTNEVVLESGDMLFYESSKCLHGRPRNFTGSWYSSIFVHYHPVGWDTQTRNLESNYAIPPDWTEISPPSDGLNTLQMSGTALKEPDCPDVWCNTQNTVKWQGPAPEGVVVTAGFDAKDPSTWKTAGAYKGTATHDNSEL</sequence>
<feature type="chain" id="PRO_5030739720" description="Fe2OG dioxygenase domain-containing protein" evidence="1">
    <location>
        <begin position="24"/>
        <end position="355"/>
    </location>
</feature>
<protein>
    <recommendedName>
        <fullName evidence="3">Fe2OG dioxygenase domain-containing protein</fullName>
    </recommendedName>
</protein>
<feature type="signal peptide" evidence="1">
    <location>
        <begin position="1"/>
        <end position="23"/>
    </location>
</feature>
<evidence type="ECO:0000313" key="2">
    <source>
        <dbReference type="EMBL" id="CAE2223680.1"/>
    </source>
</evidence>
<dbReference type="AlphaFoldDB" id="A0A7S4IAY8"/>
<keyword evidence="1" id="KW-0732">Signal</keyword>